<protein>
    <recommendedName>
        <fullName evidence="4">Spherulation-specific family 4</fullName>
    </recommendedName>
</protein>
<dbReference type="Pfam" id="PF12138">
    <property type="entry name" value="Spherulin4"/>
    <property type="match status" value="1"/>
</dbReference>
<accession>A0A1V6PVM4</accession>
<evidence type="ECO:0000256" key="1">
    <source>
        <dbReference type="SAM" id="SignalP"/>
    </source>
</evidence>
<organism evidence="2 3">
    <name type="scientific">Penicillium antarcticum</name>
    <dbReference type="NCBI Taxonomy" id="416450"/>
    <lineage>
        <taxon>Eukaryota</taxon>
        <taxon>Fungi</taxon>
        <taxon>Dikarya</taxon>
        <taxon>Ascomycota</taxon>
        <taxon>Pezizomycotina</taxon>
        <taxon>Eurotiomycetes</taxon>
        <taxon>Eurotiomycetidae</taxon>
        <taxon>Eurotiales</taxon>
        <taxon>Aspergillaceae</taxon>
        <taxon>Penicillium</taxon>
    </lineage>
</organism>
<comment type="caution">
    <text evidence="2">The sequence shown here is derived from an EMBL/GenBank/DDBJ whole genome shotgun (WGS) entry which is preliminary data.</text>
</comment>
<dbReference type="PANTHER" id="PTHR35040">
    <property type="match status" value="1"/>
</dbReference>
<keyword evidence="3" id="KW-1185">Reference proteome</keyword>
<reference evidence="3" key="1">
    <citation type="journal article" date="2017" name="Nat. Microbiol.">
        <title>Global analysis of biosynthetic gene clusters reveals vast potential of secondary metabolite production in Penicillium species.</title>
        <authorList>
            <person name="Nielsen J.C."/>
            <person name="Grijseels S."/>
            <person name="Prigent S."/>
            <person name="Ji B."/>
            <person name="Dainat J."/>
            <person name="Nielsen K.F."/>
            <person name="Frisvad J.C."/>
            <person name="Workman M."/>
            <person name="Nielsen J."/>
        </authorList>
    </citation>
    <scope>NUCLEOTIDE SEQUENCE [LARGE SCALE GENOMIC DNA]</scope>
    <source>
        <strain evidence="3">IBT 31811</strain>
    </source>
</reference>
<evidence type="ECO:0008006" key="4">
    <source>
        <dbReference type="Google" id="ProtNLM"/>
    </source>
</evidence>
<dbReference type="EMBL" id="MDYN01000030">
    <property type="protein sequence ID" value="OQD81058.1"/>
    <property type="molecule type" value="Genomic_DNA"/>
</dbReference>
<evidence type="ECO:0000313" key="3">
    <source>
        <dbReference type="Proteomes" id="UP000191672"/>
    </source>
</evidence>
<feature type="chain" id="PRO_5010704985" description="Spherulation-specific family 4" evidence="1">
    <location>
        <begin position="18"/>
        <end position="274"/>
    </location>
</feature>
<proteinExistence type="predicted"/>
<dbReference type="Proteomes" id="UP000191672">
    <property type="component" value="Unassembled WGS sequence"/>
</dbReference>
<sequence>MQGIFSIIVTVFTLVSAVQSVAVLVPLYTWPGTNSWQPVYDALAAHPSTVFYLIVNPQSGPGPSAFPQEVLTTAIAKLNSYGNAKLLGYISTVYGNRAIADVQREVGVYSNWASYKGKNIAVDGIFFDEGSDGSDASKLDYYQHISKTAKSNNLIIVVFNPGSKIVASAPEWFAAADLIVEYENTWEKWVSAAPSNHLSDIKYYHKDAIMIQKSPGDASLTDVAFLASSMGLGALYVTFDDSYMTDMSITSVSKVALGVNTMFPRDGIFTGEVT</sequence>
<dbReference type="PANTHER" id="PTHR35040:SF7">
    <property type="entry name" value="FIBRONECTIN TYPE-III DOMAIN-CONTAINING PROTEIN-RELATED"/>
    <property type="match status" value="1"/>
</dbReference>
<keyword evidence="1" id="KW-0732">Signal</keyword>
<dbReference type="InterPro" id="IPR021986">
    <property type="entry name" value="Spherulin4"/>
</dbReference>
<evidence type="ECO:0000313" key="2">
    <source>
        <dbReference type="EMBL" id="OQD81058.1"/>
    </source>
</evidence>
<dbReference type="AlphaFoldDB" id="A0A1V6PVM4"/>
<gene>
    <name evidence="2" type="ORF">PENANT_c030G05378</name>
</gene>
<name>A0A1V6PVM4_9EURO</name>
<feature type="signal peptide" evidence="1">
    <location>
        <begin position="1"/>
        <end position="17"/>
    </location>
</feature>